<feature type="compositionally biased region" description="Low complexity" evidence="1">
    <location>
        <begin position="419"/>
        <end position="432"/>
    </location>
</feature>
<name>A0A8S9L219_BRACR</name>
<dbReference type="AlphaFoldDB" id="A0A8S9L219"/>
<protein>
    <recommendedName>
        <fullName evidence="4">DUF1985 domain-containing protein</fullName>
    </recommendedName>
</protein>
<proteinExistence type="predicted"/>
<evidence type="ECO:0000256" key="1">
    <source>
        <dbReference type="SAM" id="MobiDB-lite"/>
    </source>
</evidence>
<evidence type="ECO:0000313" key="3">
    <source>
        <dbReference type="Proteomes" id="UP000712281"/>
    </source>
</evidence>
<gene>
    <name evidence="2" type="ORF">F2Q68_00010836</name>
</gene>
<organism evidence="2 3">
    <name type="scientific">Brassica cretica</name>
    <name type="common">Mustard</name>
    <dbReference type="NCBI Taxonomy" id="69181"/>
    <lineage>
        <taxon>Eukaryota</taxon>
        <taxon>Viridiplantae</taxon>
        <taxon>Streptophyta</taxon>
        <taxon>Embryophyta</taxon>
        <taxon>Tracheophyta</taxon>
        <taxon>Spermatophyta</taxon>
        <taxon>Magnoliopsida</taxon>
        <taxon>eudicotyledons</taxon>
        <taxon>Gunneridae</taxon>
        <taxon>Pentapetalae</taxon>
        <taxon>rosids</taxon>
        <taxon>malvids</taxon>
        <taxon>Brassicales</taxon>
        <taxon>Brassicaceae</taxon>
        <taxon>Brassiceae</taxon>
        <taxon>Brassica</taxon>
    </lineage>
</organism>
<feature type="region of interest" description="Disordered" evidence="1">
    <location>
        <begin position="1"/>
        <end position="51"/>
    </location>
</feature>
<reference evidence="2" key="1">
    <citation type="submission" date="2019-12" db="EMBL/GenBank/DDBJ databases">
        <title>Genome sequencing and annotation of Brassica cretica.</title>
        <authorList>
            <person name="Studholme D.J."/>
            <person name="Sarris P.F."/>
        </authorList>
    </citation>
    <scope>NUCLEOTIDE SEQUENCE</scope>
    <source>
        <strain evidence="2">PFS-001/15</strain>
        <tissue evidence="2">Leaf</tissue>
    </source>
</reference>
<dbReference type="Proteomes" id="UP000712281">
    <property type="component" value="Unassembled WGS sequence"/>
</dbReference>
<dbReference type="EMBL" id="QGKW02000717">
    <property type="protein sequence ID" value="KAF2600649.1"/>
    <property type="molecule type" value="Genomic_DNA"/>
</dbReference>
<accession>A0A8S9L219</accession>
<comment type="caution">
    <text evidence="2">The sequence shown here is derived from an EMBL/GenBank/DDBJ whole genome shotgun (WGS) entry which is preliminary data.</text>
</comment>
<sequence length="469" mass="53651">METEVSQLWEEISLSGEGSGPSKRKAEQARPKRKANQAPLKSKANQPPAKKKLEVLSKNLLRSHCRDGHPVGSSGKICGLRPRPPFSRGGSQWDHLRDHVFTHIMAIQSNVLKFPGKLVHSFLCKERITSNMHEKWFLCEDASPIFTSRVPCSTKERWEYQHELIWKVHLREVHNWNRLDRLRLIYLCVIMGVVMARVEKVNTPHMYIKLLMVFDKVRKFHLGLHYDFRLSLIEKTRKKLDKKESYIFKGLRCDNWKGAAKVSYEDIIQLEDSFPEKGELFSIISLTGSGDVFLDVDYARKETEMEEAEKEDIESEADEIVDDTDVVADVETSLVNVAGKGKRNIHDEGAGTRKTKFLYRLSTQILKIETGFSERMRKMETEVSQLWEEISLSGEASGPSKRKTEQSRPKRKANQAPLKSKANQPPANKKAATSFQPWWQPVGSSGKIRGLRPRPPFNRGGCPWDSIAS</sequence>
<evidence type="ECO:0008006" key="4">
    <source>
        <dbReference type="Google" id="ProtNLM"/>
    </source>
</evidence>
<feature type="region of interest" description="Disordered" evidence="1">
    <location>
        <begin position="390"/>
        <end position="469"/>
    </location>
</feature>
<evidence type="ECO:0000313" key="2">
    <source>
        <dbReference type="EMBL" id="KAF2600649.1"/>
    </source>
</evidence>